<feature type="transmembrane region" description="Helical" evidence="1">
    <location>
        <begin position="300"/>
        <end position="320"/>
    </location>
</feature>
<protein>
    <submittedName>
        <fullName evidence="2">Uncharacterized protein</fullName>
    </submittedName>
</protein>
<feature type="transmembrane region" description="Helical" evidence="1">
    <location>
        <begin position="21"/>
        <end position="48"/>
    </location>
</feature>
<feature type="transmembrane region" description="Helical" evidence="1">
    <location>
        <begin position="171"/>
        <end position="200"/>
    </location>
</feature>
<evidence type="ECO:0000313" key="3">
    <source>
        <dbReference type="Proteomes" id="UP000186922"/>
    </source>
</evidence>
<feature type="transmembrane region" description="Helical" evidence="1">
    <location>
        <begin position="106"/>
        <end position="125"/>
    </location>
</feature>
<proteinExistence type="predicted"/>
<name>A0A1D1W194_RAMVA</name>
<dbReference type="AlphaFoldDB" id="A0A1D1W194"/>
<keyword evidence="1" id="KW-1133">Transmembrane helix</keyword>
<organism evidence="2 3">
    <name type="scientific">Ramazzottius varieornatus</name>
    <name type="common">Water bear</name>
    <name type="synonym">Tardigrade</name>
    <dbReference type="NCBI Taxonomy" id="947166"/>
    <lineage>
        <taxon>Eukaryota</taxon>
        <taxon>Metazoa</taxon>
        <taxon>Ecdysozoa</taxon>
        <taxon>Tardigrada</taxon>
        <taxon>Eutardigrada</taxon>
        <taxon>Parachela</taxon>
        <taxon>Hypsibioidea</taxon>
        <taxon>Ramazzottiidae</taxon>
        <taxon>Ramazzottius</taxon>
    </lineage>
</organism>
<comment type="caution">
    <text evidence="2">The sequence shown here is derived from an EMBL/GenBank/DDBJ whole genome shotgun (WGS) entry which is preliminary data.</text>
</comment>
<evidence type="ECO:0000313" key="2">
    <source>
        <dbReference type="EMBL" id="GAV05104.1"/>
    </source>
</evidence>
<dbReference type="EMBL" id="BDGG01000011">
    <property type="protein sequence ID" value="GAV05104.1"/>
    <property type="molecule type" value="Genomic_DNA"/>
</dbReference>
<evidence type="ECO:0000256" key="1">
    <source>
        <dbReference type="SAM" id="Phobius"/>
    </source>
</evidence>
<keyword evidence="1" id="KW-0812">Transmembrane</keyword>
<accession>A0A1D1W194</accession>
<feature type="transmembrane region" description="Helical" evidence="1">
    <location>
        <begin position="260"/>
        <end position="280"/>
    </location>
</feature>
<dbReference type="Proteomes" id="UP000186922">
    <property type="component" value="Unassembled WGS sequence"/>
</dbReference>
<feature type="transmembrane region" description="Helical" evidence="1">
    <location>
        <begin position="68"/>
        <end position="86"/>
    </location>
</feature>
<gene>
    <name evidence="2" type="primary">RvY_15283-1</name>
    <name evidence="2" type="synonym">RvY_15283.1</name>
    <name evidence="2" type="ORF">RvY_15283</name>
</gene>
<reference evidence="2 3" key="1">
    <citation type="journal article" date="2016" name="Nat. Commun.">
        <title>Extremotolerant tardigrade genome and improved radiotolerance of human cultured cells by tardigrade-unique protein.</title>
        <authorList>
            <person name="Hashimoto T."/>
            <person name="Horikawa D.D."/>
            <person name="Saito Y."/>
            <person name="Kuwahara H."/>
            <person name="Kozuka-Hata H."/>
            <person name="Shin-I T."/>
            <person name="Minakuchi Y."/>
            <person name="Ohishi K."/>
            <person name="Motoyama A."/>
            <person name="Aizu T."/>
            <person name="Enomoto A."/>
            <person name="Kondo K."/>
            <person name="Tanaka S."/>
            <person name="Hara Y."/>
            <person name="Koshikawa S."/>
            <person name="Sagara H."/>
            <person name="Miura T."/>
            <person name="Yokobori S."/>
            <person name="Miyagawa K."/>
            <person name="Suzuki Y."/>
            <person name="Kubo T."/>
            <person name="Oyama M."/>
            <person name="Kohara Y."/>
            <person name="Fujiyama A."/>
            <person name="Arakawa K."/>
            <person name="Katayama T."/>
            <person name="Toyoda A."/>
            <person name="Kunieda T."/>
        </authorList>
    </citation>
    <scope>NUCLEOTIDE SEQUENCE [LARGE SCALE GENOMIC DNA]</scope>
    <source>
        <strain evidence="2 3">YOKOZUNA-1</strain>
    </source>
</reference>
<feature type="transmembrane region" description="Helical" evidence="1">
    <location>
        <begin position="221"/>
        <end position="248"/>
    </location>
</feature>
<feature type="transmembrane region" description="Helical" evidence="1">
    <location>
        <begin position="355"/>
        <end position="372"/>
    </location>
</feature>
<keyword evidence="3" id="KW-1185">Reference proteome</keyword>
<keyword evidence="1" id="KW-0472">Membrane</keyword>
<sequence>MDDLKRNGSLKVLTFFHKLSAAISLVSFGIGTILLWLICPLLIGYSIGYSALYALCQMTSHITCPAESPYASVLLASGLLLIGYLLRSGNNPWIGLKTAIKPEVDLVACLRYSPFILPLVALLMYSPASVNLKMARPVVNTTDVTVSTTYVGCATTYIADAVAQWTLVRSIIAMVALWLSFYVEPFDVAAALVINVDLLAEEKVSEEKHQERVSRQRRANYFALVLSFVLTIIGGFLVATTPVTTYYYMQLNLLTPRSELYILATFLLAILLIVSGVLNIVAFTAGEKMNRHLVADHNGLYYLAAPLTILSQLLAGAMLVERVLIRNYDRYCYDKLQTDVIGGRRDFNLILEHDWLLHGFIVAICALLVLCYKSRSEFGHQDALRAFMPPAEHSQDMMVEEDSNRA</sequence>